<feature type="transmembrane region" description="Helical" evidence="1">
    <location>
        <begin position="133"/>
        <end position="149"/>
    </location>
</feature>
<dbReference type="AlphaFoldDB" id="A0A7W5F6K2"/>
<protein>
    <submittedName>
        <fullName evidence="2">Uncharacterized protein</fullName>
    </submittedName>
</protein>
<name>A0A7W5F6K2_9ACTN</name>
<feature type="transmembrane region" description="Helical" evidence="1">
    <location>
        <begin position="169"/>
        <end position="190"/>
    </location>
</feature>
<accession>A0A7W5F6K2</accession>
<keyword evidence="3" id="KW-1185">Reference proteome</keyword>
<proteinExistence type="predicted"/>
<gene>
    <name evidence="2" type="ORF">FHS12_000143</name>
</gene>
<feature type="transmembrane region" description="Helical" evidence="1">
    <location>
        <begin position="109"/>
        <end position="126"/>
    </location>
</feature>
<feature type="transmembrane region" description="Helical" evidence="1">
    <location>
        <begin position="45"/>
        <end position="63"/>
    </location>
</feature>
<comment type="caution">
    <text evidence="2">The sequence shown here is derived from an EMBL/GenBank/DDBJ whole genome shotgun (WGS) entry which is preliminary data.</text>
</comment>
<keyword evidence="1" id="KW-0812">Transmembrane</keyword>
<keyword evidence="1" id="KW-1133">Transmembrane helix</keyword>
<dbReference type="RefSeq" id="WP_183541279.1">
    <property type="nucleotide sequence ID" value="NZ_BMQT01000001.1"/>
</dbReference>
<keyword evidence="1" id="KW-0472">Membrane</keyword>
<reference evidence="2 3" key="1">
    <citation type="submission" date="2020-08" db="EMBL/GenBank/DDBJ databases">
        <title>Genomic Encyclopedia of Type Strains, Phase III (KMG-III): the genomes of soil and plant-associated and newly described type strains.</title>
        <authorList>
            <person name="Whitman W."/>
        </authorList>
    </citation>
    <scope>NUCLEOTIDE SEQUENCE [LARGE SCALE GENOMIC DNA]</scope>
    <source>
        <strain evidence="2 3">CECT 3302</strain>
    </source>
</reference>
<dbReference type="Proteomes" id="UP000577707">
    <property type="component" value="Unassembled WGS sequence"/>
</dbReference>
<sequence length="194" mass="20426">MILWIRARRVAAVLGTGLVLIAFAAALFTDVSAPLVSWTVSHQTVPVLTFAPLILAATLALCLESRLPEAELTSIRPVPILDTLLITTALAGTLAITGVGYLLTHADEALVLARNTVFLTGLMLAARSFTARGGIVVATGWVLVVILVGHRTPTEFFSWAVTGLPIGAWHATIAAVVAITLGVLLTYLTARKLP</sequence>
<evidence type="ECO:0000313" key="3">
    <source>
        <dbReference type="Proteomes" id="UP000577707"/>
    </source>
</evidence>
<dbReference type="EMBL" id="JACHXG010000001">
    <property type="protein sequence ID" value="MBB3087220.1"/>
    <property type="molecule type" value="Genomic_DNA"/>
</dbReference>
<feature type="transmembrane region" description="Helical" evidence="1">
    <location>
        <begin position="84"/>
        <end position="103"/>
    </location>
</feature>
<evidence type="ECO:0000256" key="1">
    <source>
        <dbReference type="SAM" id="Phobius"/>
    </source>
</evidence>
<organism evidence="2 3">
    <name type="scientific">Nocardioides albus</name>
    <dbReference type="NCBI Taxonomy" id="1841"/>
    <lineage>
        <taxon>Bacteria</taxon>
        <taxon>Bacillati</taxon>
        <taxon>Actinomycetota</taxon>
        <taxon>Actinomycetes</taxon>
        <taxon>Propionibacteriales</taxon>
        <taxon>Nocardioidaceae</taxon>
        <taxon>Nocardioides</taxon>
    </lineage>
</organism>
<evidence type="ECO:0000313" key="2">
    <source>
        <dbReference type="EMBL" id="MBB3087220.1"/>
    </source>
</evidence>